<dbReference type="GO" id="GO:0016491">
    <property type="term" value="F:oxidoreductase activity"/>
    <property type="evidence" value="ECO:0007669"/>
    <property type="project" value="InterPro"/>
</dbReference>
<name>A0A4R9LS49_9LEPT</name>
<keyword evidence="4" id="KW-1185">Reference proteome</keyword>
<evidence type="ECO:0000259" key="2">
    <source>
        <dbReference type="PROSITE" id="PS51352"/>
    </source>
</evidence>
<dbReference type="SUPFAM" id="SSF52833">
    <property type="entry name" value="Thioredoxin-like"/>
    <property type="match status" value="1"/>
</dbReference>
<dbReference type="OrthoDB" id="9809733at2"/>
<evidence type="ECO:0000313" key="3">
    <source>
        <dbReference type="EMBL" id="TGN11639.1"/>
    </source>
</evidence>
<dbReference type="GO" id="GO:0016209">
    <property type="term" value="F:antioxidant activity"/>
    <property type="evidence" value="ECO:0007669"/>
    <property type="project" value="InterPro"/>
</dbReference>
<keyword evidence="1" id="KW-0472">Membrane</keyword>
<dbReference type="Proteomes" id="UP000298264">
    <property type="component" value="Unassembled WGS sequence"/>
</dbReference>
<dbReference type="Pfam" id="PF00578">
    <property type="entry name" value="AhpC-TSA"/>
    <property type="match status" value="1"/>
</dbReference>
<evidence type="ECO:0000256" key="1">
    <source>
        <dbReference type="SAM" id="Phobius"/>
    </source>
</evidence>
<organism evidence="3 4">
    <name type="scientific">Leptospira ilyithenensis</name>
    <dbReference type="NCBI Taxonomy" id="2484901"/>
    <lineage>
        <taxon>Bacteria</taxon>
        <taxon>Pseudomonadati</taxon>
        <taxon>Spirochaetota</taxon>
        <taxon>Spirochaetia</taxon>
        <taxon>Leptospirales</taxon>
        <taxon>Leptospiraceae</taxon>
        <taxon>Leptospira</taxon>
    </lineage>
</organism>
<dbReference type="EMBL" id="RQHV01000038">
    <property type="protein sequence ID" value="TGN11639.1"/>
    <property type="molecule type" value="Genomic_DNA"/>
</dbReference>
<dbReference type="InterPro" id="IPR000866">
    <property type="entry name" value="AhpC/TSA"/>
</dbReference>
<dbReference type="PANTHER" id="PTHR42852:SF17">
    <property type="entry name" value="THIOREDOXIN-LIKE PROTEIN HI_1115"/>
    <property type="match status" value="1"/>
</dbReference>
<dbReference type="InterPro" id="IPR050553">
    <property type="entry name" value="Thioredoxin_ResA/DsbE_sf"/>
</dbReference>
<accession>A0A4R9LS49</accession>
<keyword evidence="1" id="KW-0812">Transmembrane</keyword>
<feature type="domain" description="Thioredoxin" evidence="2">
    <location>
        <begin position="21"/>
        <end position="171"/>
    </location>
</feature>
<sequence>MIFWKNWPYRLKVVSAFFIFFVATLVFGFFKGRGFDPRIPIETLAETPAEAISWEKKPKVIYFWATWCTVCKGYSYILNSNLNLLNQDKIPFLSVVAPDEEGSPDALQKYIQEHDIKYPVLKGNYQLLRDWGISAFPTTVFLNAKGEVVFADTGIISPLSFWLRSFLTTLF</sequence>
<keyword evidence="1" id="KW-1133">Transmembrane helix</keyword>
<protein>
    <submittedName>
        <fullName evidence="3">TlpA family protein disulfide reductase</fullName>
    </submittedName>
</protein>
<reference evidence="3" key="1">
    <citation type="journal article" date="2019" name="PLoS Negl. Trop. Dis.">
        <title>Revisiting the worldwide diversity of Leptospira species in the environment.</title>
        <authorList>
            <person name="Vincent A.T."/>
            <person name="Schiettekatte O."/>
            <person name="Bourhy P."/>
            <person name="Veyrier F.J."/>
            <person name="Picardeau M."/>
        </authorList>
    </citation>
    <scope>NUCLEOTIDE SEQUENCE [LARGE SCALE GENOMIC DNA]</scope>
    <source>
        <strain evidence="3">201400974</strain>
    </source>
</reference>
<gene>
    <name evidence="3" type="ORF">EHS11_05940</name>
</gene>
<dbReference type="InterPro" id="IPR013766">
    <property type="entry name" value="Thioredoxin_domain"/>
</dbReference>
<dbReference type="AlphaFoldDB" id="A0A4R9LS49"/>
<evidence type="ECO:0000313" key="4">
    <source>
        <dbReference type="Proteomes" id="UP000298264"/>
    </source>
</evidence>
<feature type="transmembrane region" description="Helical" evidence="1">
    <location>
        <begin position="13"/>
        <end position="30"/>
    </location>
</feature>
<dbReference type="PANTHER" id="PTHR42852">
    <property type="entry name" value="THIOL:DISULFIDE INTERCHANGE PROTEIN DSBE"/>
    <property type="match status" value="1"/>
</dbReference>
<comment type="caution">
    <text evidence="3">The sequence shown here is derived from an EMBL/GenBank/DDBJ whole genome shotgun (WGS) entry which is preliminary data.</text>
</comment>
<proteinExistence type="predicted"/>
<dbReference type="InterPro" id="IPR036249">
    <property type="entry name" value="Thioredoxin-like_sf"/>
</dbReference>
<dbReference type="RefSeq" id="WP_135763491.1">
    <property type="nucleotide sequence ID" value="NZ_RQHV01000038.1"/>
</dbReference>
<dbReference type="Gene3D" id="3.40.30.10">
    <property type="entry name" value="Glutaredoxin"/>
    <property type="match status" value="1"/>
</dbReference>
<dbReference type="PROSITE" id="PS51352">
    <property type="entry name" value="THIOREDOXIN_2"/>
    <property type="match status" value="1"/>
</dbReference>